<proteinExistence type="predicted"/>
<feature type="compositionally biased region" description="Low complexity" evidence="1">
    <location>
        <begin position="670"/>
        <end position="681"/>
    </location>
</feature>
<dbReference type="EMBL" id="AP029170">
    <property type="protein sequence ID" value="BFD45853.1"/>
    <property type="molecule type" value="Genomic_DNA"/>
</dbReference>
<protein>
    <submittedName>
        <fullName evidence="2">Uncharacterized protein</fullName>
    </submittedName>
</protein>
<reference evidence="2" key="1">
    <citation type="submission" date="2024-01" db="EMBL/GenBank/DDBJ databases">
        <title>Sequencing the genomes of a sandfly, Sergentomyia squamirostris, and its two endosymbionts.</title>
        <authorList>
            <person name="Itokawa K."/>
            <person name="Sanjoba C."/>
        </authorList>
    </citation>
    <scope>NUCLEOTIDE SEQUENCE</scope>
    <source>
        <strain evidence="2">RiSSQ</strain>
    </source>
</reference>
<gene>
    <name evidence="2" type="ORF">DMENIID0002_04990</name>
</gene>
<dbReference type="AlphaFoldDB" id="A0AAT9G7M4"/>
<sequence>MSDDRATIESSNLNISNFESDKESIHSEYSTNQDDNISVRSVDSGYESDSHLADKKDDIIRVNTKNEIENINKLIGRAYTYKLKFLKQPTPQLSKEFIANGVLIGTNESFMSAMTGLATESFYCNLSDKKTEELLDNFSLNIERSKSLMNDNDKAKADRQFANLEASLKGFVLNDIKSNNDEDKIALEAVKKVILELKGQAIPKSDYASTVINKTMESLQADTRHFSTEQLNIFNKTINQGNKTVKFAKELTKLNKTERTVLSNAVNESANSFIKELVDSRNNGLSPEFVNYRENETKKLLLTLSINIQDTGSMEEKKIRQEAFCKQLLPYVHMPSELATELFEEWKLTELHSLIGKEAQKFFSVDNAPKNSSFLILDETKITEENIKQFADSINPIIKDKDAELVSKPILKKSINRIQNKTDIKITEQQNNKISEQLSPTLIELGSEQLRNHKDEIISDITNKIAADKSWYSSVIKKLPISTNNLQDIATHLTDKYSNQTAPTMSTSVSTPPPPLTQHSSIETKQIPEPSSSDFVVSAPTEAKLENIEAHRLNELTTDQLDNKVLVDKLQSNSIAHMDKSISQELAEDTAGLPNPKVEEVHAKQDTINTSMIAIKSEQEIPTKAPIVQETQTPQNNPSMSRIISNNVKIEIQQVKKTLRHVETIKREPATPTKPTKPTLKAVNKGRLW</sequence>
<accession>A0AAT9G7M4</accession>
<organism evidence="2">
    <name type="scientific">Candidatus Tisiphia endosymbiont of Sergentomyia squamirostris</name>
    <dbReference type="NCBI Taxonomy" id="3113639"/>
    <lineage>
        <taxon>Bacteria</taxon>
        <taxon>Pseudomonadati</taxon>
        <taxon>Pseudomonadota</taxon>
        <taxon>Alphaproteobacteria</taxon>
        <taxon>Rickettsiales</taxon>
        <taxon>Rickettsiaceae</taxon>
        <taxon>Rickettsieae</taxon>
        <taxon>Candidatus Tisiphia</taxon>
    </lineage>
</organism>
<feature type="region of interest" description="Disordered" evidence="1">
    <location>
        <begin position="499"/>
        <end position="521"/>
    </location>
</feature>
<feature type="compositionally biased region" description="Low complexity" evidence="1">
    <location>
        <begin position="501"/>
        <end position="510"/>
    </location>
</feature>
<evidence type="ECO:0000256" key="1">
    <source>
        <dbReference type="SAM" id="MobiDB-lite"/>
    </source>
</evidence>
<evidence type="ECO:0000313" key="2">
    <source>
        <dbReference type="EMBL" id="BFD45853.1"/>
    </source>
</evidence>
<feature type="region of interest" description="Disordered" evidence="1">
    <location>
        <begin position="669"/>
        <end position="689"/>
    </location>
</feature>
<name>A0AAT9G7M4_9RICK</name>